<dbReference type="EMBL" id="BAVR01000007">
    <property type="protein sequence ID" value="GAE87454.1"/>
    <property type="molecule type" value="Genomic_DNA"/>
</dbReference>
<organism evidence="7 8">
    <name type="scientific">Acetivibrio straminisolvens JCM 21531</name>
    <dbReference type="NCBI Taxonomy" id="1294263"/>
    <lineage>
        <taxon>Bacteria</taxon>
        <taxon>Bacillati</taxon>
        <taxon>Bacillota</taxon>
        <taxon>Clostridia</taxon>
        <taxon>Eubacteriales</taxon>
        <taxon>Oscillospiraceae</taxon>
        <taxon>Acetivibrio</taxon>
    </lineage>
</organism>
<evidence type="ECO:0000256" key="4">
    <source>
        <dbReference type="ARBA" id="ARBA00047380"/>
    </source>
</evidence>
<keyword evidence="6" id="KW-0547">Nucleotide-binding</keyword>
<dbReference type="GO" id="GO:0070681">
    <property type="term" value="P:glutaminyl-tRNAGln biosynthesis via transamidation"/>
    <property type="evidence" value="ECO:0007669"/>
    <property type="project" value="TreeGrafter"/>
</dbReference>
<dbReference type="GO" id="GO:0005524">
    <property type="term" value="F:ATP binding"/>
    <property type="evidence" value="ECO:0007669"/>
    <property type="project" value="UniProtKB-KW"/>
</dbReference>
<dbReference type="NCBIfam" id="TIGR00135">
    <property type="entry name" value="gatC"/>
    <property type="match status" value="1"/>
</dbReference>
<comment type="catalytic activity">
    <reaction evidence="4 6">
        <text>L-aspartyl-tRNA(Asn) + L-glutamine + ATP + H2O = L-asparaginyl-tRNA(Asn) + L-glutamate + ADP + phosphate + 2 H(+)</text>
        <dbReference type="Rhea" id="RHEA:14513"/>
        <dbReference type="Rhea" id="RHEA-COMP:9674"/>
        <dbReference type="Rhea" id="RHEA-COMP:9677"/>
        <dbReference type="ChEBI" id="CHEBI:15377"/>
        <dbReference type="ChEBI" id="CHEBI:15378"/>
        <dbReference type="ChEBI" id="CHEBI:29985"/>
        <dbReference type="ChEBI" id="CHEBI:30616"/>
        <dbReference type="ChEBI" id="CHEBI:43474"/>
        <dbReference type="ChEBI" id="CHEBI:58359"/>
        <dbReference type="ChEBI" id="CHEBI:78515"/>
        <dbReference type="ChEBI" id="CHEBI:78516"/>
        <dbReference type="ChEBI" id="CHEBI:456216"/>
    </reaction>
</comment>
<dbReference type="Proteomes" id="UP000019109">
    <property type="component" value="Unassembled WGS sequence"/>
</dbReference>
<dbReference type="PANTHER" id="PTHR15004">
    <property type="entry name" value="GLUTAMYL-TRNA(GLN) AMIDOTRANSFERASE SUBUNIT C, MITOCHONDRIAL"/>
    <property type="match status" value="1"/>
</dbReference>
<keyword evidence="7" id="KW-0808">Transferase</keyword>
<proteinExistence type="inferred from homology"/>
<evidence type="ECO:0000313" key="7">
    <source>
        <dbReference type="EMBL" id="GAE87454.1"/>
    </source>
</evidence>
<gene>
    <name evidence="6" type="primary">gatC</name>
    <name evidence="7" type="ORF">JCM21531_824</name>
</gene>
<dbReference type="InterPro" id="IPR003837">
    <property type="entry name" value="GatC"/>
</dbReference>
<dbReference type="STRING" id="1294263.JCM21531_824"/>
<dbReference type="SUPFAM" id="SSF141000">
    <property type="entry name" value="Glu-tRNAGln amidotransferase C subunit"/>
    <property type="match status" value="1"/>
</dbReference>
<evidence type="ECO:0000256" key="6">
    <source>
        <dbReference type="HAMAP-Rule" id="MF_00122"/>
    </source>
</evidence>
<dbReference type="GO" id="GO:0006450">
    <property type="term" value="P:regulation of translational fidelity"/>
    <property type="evidence" value="ECO:0007669"/>
    <property type="project" value="InterPro"/>
</dbReference>
<reference evidence="7" key="1">
    <citation type="journal article" date="2014" name="Genome Announc.">
        <title>Draft Genome Sequence of Clostridium straminisolvens Strain JCM 21531T, Isolated from a Cellulose-Degrading Bacterial Community.</title>
        <authorList>
            <person name="Yuki M."/>
            <person name="Oshima K."/>
            <person name="Suda W."/>
            <person name="Sakamoto M."/>
            <person name="Kitamura K."/>
            <person name="Iida T."/>
            <person name="Hattori M."/>
            <person name="Ohkuma M."/>
        </authorList>
    </citation>
    <scope>NUCLEOTIDE SEQUENCE [LARGE SCALE GENOMIC DNA]</scope>
    <source>
        <strain evidence="7">JCM 21531</strain>
    </source>
</reference>
<keyword evidence="6" id="KW-0648">Protein biosynthesis</keyword>
<evidence type="ECO:0000256" key="2">
    <source>
        <dbReference type="ARBA" id="ARBA00011123"/>
    </source>
</evidence>
<evidence type="ECO:0000313" key="8">
    <source>
        <dbReference type="Proteomes" id="UP000019109"/>
    </source>
</evidence>
<dbReference type="AlphaFoldDB" id="W4V404"/>
<dbReference type="GO" id="GO:0006412">
    <property type="term" value="P:translation"/>
    <property type="evidence" value="ECO:0007669"/>
    <property type="project" value="UniProtKB-UniRule"/>
</dbReference>
<keyword evidence="8" id="KW-1185">Reference proteome</keyword>
<dbReference type="RefSeq" id="WP_038287246.1">
    <property type="nucleotide sequence ID" value="NZ_BAVR01000007.1"/>
</dbReference>
<comment type="similarity">
    <text evidence="1 6">Belongs to the GatC family.</text>
</comment>
<dbReference type="HAMAP" id="MF_00122">
    <property type="entry name" value="GatC"/>
    <property type="match status" value="1"/>
</dbReference>
<evidence type="ECO:0000256" key="1">
    <source>
        <dbReference type="ARBA" id="ARBA00010757"/>
    </source>
</evidence>
<comment type="function">
    <text evidence="3 6">Allows the formation of correctly charged Asn-tRNA(Asn) or Gln-tRNA(Gln) through the transamidation of misacylated Asp-tRNA(Asn) or Glu-tRNA(Gln) in organisms which lack either or both of asparaginyl-tRNA or glutaminyl-tRNA synthetases. The reaction takes place in the presence of glutamine and ATP through an activated phospho-Asp-tRNA(Asn) or phospho-Glu-tRNA(Gln).</text>
</comment>
<protein>
    <recommendedName>
        <fullName evidence="6">Aspartyl/glutamyl-tRNA(Asn/Gln) amidotransferase subunit C</fullName>
        <shortName evidence="6">Asp/Glu-ADT subunit C</shortName>
        <ecNumber evidence="6">6.3.5.-</ecNumber>
    </recommendedName>
</protein>
<name>W4V404_9FIRM</name>
<sequence length="95" mass="11019">MKVTKETIEYVANLARLKLTEEEKEKFIRDMENIISYVDKLNELDTSEIAPTDHVIPINNVFRDDEVLDSYPKDKMLMNAPSKENGCFKVPKVVE</sequence>
<evidence type="ECO:0000256" key="3">
    <source>
        <dbReference type="ARBA" id="ARBA00024799"/>
    </source>
</evidence>
<keyword evidence="6" id="KW-0436">Ligase</keyword>
<dbReference type="Pfam" id="PF02686">
    <property type="entry name" value="GatC"/>
    <property type="match status" value="1"/>
</dbReference>
<dbReference type="Gene3D" id="1.10.20.60">
    <property type="entry name" value="Glu-tRNAGln amidotransferase C subunit, N-terminal domain"/>
    <property type="match status" value="1"/>
</dbReference>
<dbReference type="PANTHER" id="PTHR15004:SF0">
    <property type="entry name" value="GLUTAMYL-TRNA(GLN) AMIDOTRANSFERASE SUBUNIT C, MITOCHONDRIAL"/>
    <property type="match status" value="1"/>
</dbReference>
<dbReference type="GO" id="GO:0050566">
    <property type="term" value="F:asparaginyl-tRNA synthase (glutamine-hydrolyzing) activity"/>
    <property type="evidence" value="ECO:0007669"/>
    <property type="project" value="RHEA"/>
</dbReference>
<comment type="caution">
    <text evidence="7">The sequence shown here is derived from an EMBL/GenBank/DDBJ whole genome shotgun (WGS) entry which is preliminary data.</text>
</comment>
<evidence type="ECO:0000256" key="5">
    <source>
        <dbReference type="ARBA" id="ARBA00047913"/>
    </source>
</evidence>
<comment type="subunit">
    <text evidence="2 6">Heterotrimer of A, B and C subunits.</text>
</comment>
<dbReference type="GO" id="GO:0016740">
    <property type="term" value="F:transferase activity"/>
    <property type="evidence" value="ECO:0007669"/>
    <property type="project" value="UniProtKB-KW"/>
</dbReference>
<accession>W4V404</accession>
<dbReference type="GO" id="GO:0050567">
    <property type="term" value="F:glutaminyl-tRNA synthase (glutamine-hydrolyzing) activity"/>
    <property type="evidence" value="ECO:0007669"/>
    <property type="project" value="UniProtKB-UniRule"/>
</dbReference>
<dbReference type="EC" id="6.3.5.-" evidence="6"/>
<dbReference type="InterPro" id="IPR036113">
    <property type="entry name" value="Asp/Glu-ADT_sf_sub_c"/>
</dbReference>
<dbReference type="OrthoDB" id="9813938at2"/>
<keyword evidence="6" id="KW-0067">ATP-binding</keyword>
<comment type="catalytic activity">
    <reaction evidence="5 6">
        <text>L-glutamyl-tRNA(Gln) + L-glutamine + ATP + H2O = L-glutaminyl-tRNA(Gln) + L-glutamate + ADP + phosphate + H(+)</text>
        <dbReference type="Rhea" id="RHEA:17521"/>
        <dbReference type="Rhea" id="RHEA-COMP:9681"/>
        <dbReference type="Rhea" id="RHEA-COMP:9684"/>
        <dbReference type="ChEBI" id="CHEBI:15377"/>
        <dbReference type="ChEBI" id="CHEBI:15378"/>
        <dbReference type="ChEBI" id="CHEBI:29985"/>
        <dbReference type="ChEBI" id="CHEBI:30616"/>
        <dbReference type="ChEBI" id="CHEBI:43474"/>
        <dbReference type="ChEBI" id="CHEBI:58359"/>
        <dbReference type="ChEBI" id="CHEBI:78520"/>
        <dbReference type="ChEBI" id="CHEBI:78521"/>
        <dbReference type="ChEBI" id="CHEBI:456216"/>
    </reaction>
</comment>